<evidence type="ECO:0000313" key="8">
    <source>
        <dbReference type="EMBL" id="CAA9279415.1"/>
    </source>
</evidence>
<dbReference type="Pfam" id="PF13450">
    <property type="entry name" value="NAD_binding_8"/>
    <property type="match status" value="1"/>
</dbReference>
<dbReference type="EMBL" id="CADCTQ010000303">
    <property type="protein sequence ID" value="CAA9279415.1"/>
    <property type="molecule type" value="Genomic_DNA"/>
</dbReference>
<dbReference type="AlphaFoldDB" id="A0A6J4JFT2"/>
<dbReference type="SUPFAM" id="SSF51905">
    <property type="entry name" value="FAD/NAD(P)-binding domain"/>
    <property type="match status" value="1"/>
</dbReference>
<dbReference type="InterPro" id="IPR007867">
    <property type="entry name" value="GMC_OxRtase_C"/>
</dbReference>
<dbReference type="Gene3D" id="3.50.50.60">
    <property type="entry name" value="FAD/NAD(P)-binding domain"/>
    <property type="match status" value="2"/>
</dbReference>
<evidence type="ECO:0000256" key="1">
    <source>
        <dbReference type="ARBA" id="ARBA00001974"/>
    </source>
</evidence>
<organism evidence="8">
    <name type="scientific">uncultured Cytophagales bacterium</name>
    <dbReference type="NCBI Taxonomy" id="158755"/>
    <lineage>
        <taxon>Bacteria</taxon>
        <taxon>Pseudomonadati</taxon>
        <taxon>Bacteroidota</taxon>
        <taxon>Sphingobacteriia</taxon>
        <taxon>Sphingobacteriales</taxon>
        <taxon>environmental samples</taxon>
    </lineage>
</organism>
<dbReference type="PANTHER" id="PTHR42784:SF1">
    <property type="entry name" value="PYRANOSE 2-OXIDASE"/>
    <property type="match status" value="1"/>
</dbReference>
<evidence type="ECO:0000256" key="5">
    <source>
        <dbReference type="ARBA" id="ARBA00023002"/>
    </source>
</evidence>
<dbReference type="InterPro" id="IPR051473">
    <property type="entry name" value="P2Ox-like"/>
</dbReference>
<accession>A0A6J4JFT2</accession>
<dbReference type="InterPro" id="IPR036188">
    <property type="entry name" value="FAD/NAD-bd_sf"/>
</dbReference>
<comment type="similarity">
    <text evidence="2">Belongs to the GMC oxidoreductase family.</text>
</comment>
<comment type="cofactor">
    <cofactor evidence="1">
        <name>FAD</name>
        <dbReference type="ChEBI" id="CHEBI:57692"/>
    </cofactor>
</comment>
<name>A0A6J4JFT2_9SPHI</name>
<dbReference type="Pfam" id="PF00732">
    <property type="entry name" value="GMC_oxred_N"/>
    <property type="match status" value="1"/>
</dbReference>
<sequence length="567" mass="62903">MNIHGKASKENTYDAIVVGSGISGGWAAKELTQQGLKVLLLERGRPVEHVTDYPTAQTPAWELKHRGRVTPFDRENYPLQGRNYNVNEANRHFYVNEKEHPYVQTRNDVFTWVRGYQVGGRSLTWGRHCYRWSDLDFEANAKEGIAVDWPIRYRDIAPWYSYVEKFTGISGSRENLPHLPDSEFLPPMELNCLEAHFKSQVTGHFGDRQVIPGRVANLTTPIEGRGVCQYRNLCDRGCPYGGYFSSNAATLPAAAQTGNLTLKPHSVVLRVLHDEAKGKASGVEVLDTQTMQTVTYHARVIFLNASTIATTMIMLQSVSGRFPAGLGNDSGELGHNLMTHPKTGAGGAFPGLTDKYYYGRKANGLYIPRFRNVGSKHPGYLRGFNYQGGATRNRKNPADFPGPGLGAEFKEFVGQPGAWSLSLSGFGEQLPYHDNQVRVSQTVRDVHGLPVAEIDFEWKDNELKMAEDMVASAREMLEAAGCTDIKEHYGVKALRTTAHEMGTARMGRDPRTSVLNPHNQVWGCPNVYVTDGACMTSNSCVNPSLTYMALTARACDHAVGQMKQRVI</sequence>
<evidence type="ECO:0000256" key="4">
    <source>
        <dbReference type="ARBA" id="ARBA00022827"/>
    </source>
</evidence>
<dbReference type="InterPro" id="IPR000172">
    <property type="entry name" value="GMC_OxRdtase_N"/>
</dbReference>
<keyword evidence="5" id="KW-0560">Oxidoreductase</keyword>
<dbReference type="GO" id="GO:0050660">
    <property type="term" value="F:flavin adenine dinucleotide binding"/>
    <property type="evidence" value="ECO:0007669"/>
    <property type="project" value="InterPro"/>
</dbReference>
<evidence type="ECO:0000259" key="7">
    <source>
        <dbReference type="Pfam" id="PF05199"/>
    </source>
</evidence>
<feature type="domain" description="Glucose-methanol-choline oxidoreductase C-terminal" evidence="7">
    <location>
        <begin position="431"/>
        <end position="550"/>
    </location>
</feature>
<evidence type="ECO:0000259" key="6">
    <source>
        <dbReference type="Pfam" id="PF00732"/>
    </source>
</evidence>
<evidence type="ECO:0000256" key="3">
    <source>
        <dbReference type="ARBA" id="ARBA00022630"/>
    </source>
</evidence>
<dbReference type="SUPFAM" id="SSF54373">
    <property type="entry name" value="FAD-linked reductases, C-terminal domain"/>
    <property type="match status" value="1"/>
</dbReference>
<feature type="domain" description="Glucose-methanol-choline oxidoreductase N-terminal" evidence="6">
    <location>
        <begin position="93"/>
        <end position="341"/>
    </location>
</feature>
<keyword evidence="3" id="KW-0285">Flavoprotein</keyword>
<proteinExistence type="inferred from homology"/>
<protein>
    <submittedName>
        <fullName evidence="8">Glucose-methanol-choline (GMC) oxidoreductase:NAD binding site</fullName>
    </submittedName>
</protein>
<gene>
    <name evidence="8" type="ORF">AVDCRST_MAG56-3618</name>
</gene>
<dbReference type="PANTHER" id="PTHR42784">
    <property type="entry name" value="PYRANOSE 2-OXIDASE"/>
    <property type="match status" value="1"/>
</dbReference>
<evidence type="ECO:0000256" key="2">
    <source>
        <dbReference type="ARBA" id="ARBA00010790"/>
    </source>
</evidence>
<keyword evidence="4" id="KW-0274">FAD</keyword>
<reference evidence="8" key="1">
    <citation type="submission" date="2020-02" db="EMBL/GenBank/DDBJ databases">
        <authorList>
            <person name="Meier V. D."/>
        </authorList>
    </citation>
    <scope>NUCLEOTIDE SEQUENCE</scope>
    <source>
        <strain evidence="8">AVDCRST_MAG56</strain>
    </source>
</reference>
<dbReference type="Pfam" id="PF05199">
    <property type="entry name" value="GMC_oxred_C"/>
    <property type="match status" value="1"/>
</dbReference>
<dbReference type="GO" id="GO:0016614">
    <property type="term" value="F:oxidoreductase activity, acting on CH-OH group of donors"/>
    <property type="evidence" value="ECO:0007669"/>
    <property type="project" value="InterPro"/>
</dbReference>